<dbReference type="SUPFAM" id="SSF55729">
    <property type="entry name" value="Acyl-CoA N-acyltransferases (Nat)"/>
    <property type="match status" value="2"/>
</dbReference>
<dbReference type="Gene3D" id="3.40.630.30">
    <property type="match status" value="1"/>
</dbReference>
<dbReference type="KEGG" id="nmes:H9L09_12645"/>
<dbReference type="PANTHER" id="PTHR43877">
    <property type="entry name" value="AMINOALKYLPHOSPHONATE N-ACETYLTRANSFERASE-RELATED-RELATED"/>
    <property type="match status" value="1"/>
</dbReference>
<dbReference type="InterPro" id="IPR050832">
    <property type="entry name" value="Bact_Acetyltransf"/>
</dbReference>
<feature type="domain" description="N-acetyltransferase" evidence="3">
    <location>
        <begin position="196"/>
        <end position="334"/>
    </location>
</feature>
<evidence type="ECO:0000313" key="5">
    <source>
        <dbReference type="Proteomes" id="UP000515947"/>
    </source>
</evidence>
<keyword evidence="1" id="KW-0808">Transferase</keyword>
<protein>
    <recommendedName>
        <fullName evidence="3">N-acetyltransferase domain-containing protein</fullName>
    </recommendedName>
</protein>
<accession>A0A7G9R774</accession>
<dbReference type="CDD" id="cd04301">
    <property type="entry name" value="NAT_SF"/>
    <property type="match status" value="2"/>
</dbReference>
<dbReference type="InterPro" id="IPR000182">
    <property type="entry name" value="GNAT_dom"/>
</dbReference>
<gene>
    <name evidence="4" type="ORF">H9L09_12645</name>
</gene>
<name>A0A7G9R774_9ACTN</name>
<evidence type="ECO:0000259" key="3">
    <source>
        <dbReference type="PROSITE" id="PS51186"/>
    </source>
</evidence>
<dbReference type="EMBL" id="CP060713">
    <property type="protein sequence ID" value="QNN51449.1"/>
    <property type="molecule type" value="Genomic_DNA"/>
</dbReference>
<dbReference type="Proteomes" id="UP000515947">
    <property type="component" value="Chromosome"/>
</dbReference>
<dbReference type="GO" id="GO:0016747">
    <property type="term" value="F:acyltransferase activity, transferring groups other than amino-acyl groups"/>
    <property type="evidence" value="ECO:0007669"/>
    <property type="project" value="InterPro"/>
</dbReference>
<dbReference type="InterPro" id="IPR016181">
    <property type="entry name" value="Acyl_CoA_acyltransferase"/>
</dbReference>
<dbReference type="Pfam" id="PF00583">
    <property type="entry name" value="Acetyltransf_1"/>
    <property type="match status" value="1"/>
</dbReference>
<evidence type="ECO:0000256" key="2">
    <source>
        <dbReference type="ARBA" id="ARBA00023315"/>
    </source>
</evidence>
<keyword evidence="2" id="KW-0012">Acyltransferase</keyword>
<feature type="domain" description="N-acetyltransferase" evidence="3">
    <location>
        <begin position="1"/>
        <end position="166"/>
    </location>
</feature>
<evidence type="ECO:0000313" key="4">
    <source>
        <dbReference type="EMBL" id="QNN51449.1"/>
    </source>
</evidence>
<keyword evidence="5" id="KW-1185">Reference proteome</keyword>
<sequence>MEIRPFDPRDDQQVRRFHEILWRAEKEDGRPWNPMWTLEELSGILREPTRERRTVGVAAWDPATSRMVGAGFLMLGLLDNLDSAWVFAAVEPELRGRGIGAVLVDGIVEVARAEGRTQLLAGAGIPFEDRESSPILAWAARQGFRTANIEIQRNLELPVAAELLDEVAEEAEQKRGDYEVRSFVGRLPDELLPSWCELNNMFMLEAPMGEVEVEAGASTPEDVRERDDLNEKIGRTMFSSVALLDGRVVAHSDLGVARDDDEAHQWGTLVHPDHRGHRLGAALKVANLRLLQEHRPDLRRVITTNAETNAWMVAINERLGFRPVAVVPTLRRTL</sequence>
<reference evidence="4 5" key="1">
    <citation type="submission" date="2020-08" db="EMBL/GenBank/DDBJ databases">
        <title>Genome sequence of Nocardioides mesophilus KACC 16243T.</title>
        <authorList>
            <person name="Hyun D.-W."/>
            <person name="Bae J.-W."/>
        </authorList>
    </citation>
    <scope>NUCLEOTIDE SEQUENCE [LARGE SCALE GENOMIC DNA]</scope>
    <source>
        <strain evidence="4 5">KACC 16243</strain>
    </source>
</reference>
<dbReference type="RefSeq" id="WP_187577285.1">
    <property type="nucleotide sequence ID" value="NZ_CP060713.1"/>
</dbReference>
<dbReference type="AlphaFoldDB" id="A0A7G9R774"/>
<organism evidence="4 5">
    <name type="scientific">Nocardioides mesophilus</name>
    <dbReference type="NCBI Taxonomy" id="433659"/>
    <lineage>
        <taxon>Bacteria</taxon>
        <taxon>Bacillati</taxon>
        <taxon>Actinomycetota</taxon>
        <taxon>Actinomycetes</taxon>
        <taxon>Propionibacteriales</taxon>
        <taxon>Nocardioidaceae</taxon>
        <taxon>Nocardioides</taxon>
    </lineage>
</organism>
<evidence type="ECO:0000256" key="1">
    <source>
        <dbReference type="ARBA" id="ARBA00022679"/>
    </source>
</evidence>
<dbReference type="PROSITE" id="PS51186">
    <property type="entry name" value="GNAT"/>
    <property type="match status" value="2"/>
</dbReference>
<proteinExistence type="predicted"/>